<sequence>MLDLLIDQTKLDVENQDGTDSDFEEITDVVIQEWGMMCQERKEVGDERLRRYRLGCEVISLVDFGKEERGEFMEMRSGVERLMVLKEEITKRLGEISVKTGKGWDLSVSSSGPLPPQSISLSIGMSVEYYWNEEWEWQKAKVVGKTGPVAGEYLFDLEFESDGEVHRCAFGFKDRARWRPV</sequence>
<evidence type="ECO:0000313" key="1">
    <source>
        <dbReference type="EMBL" id="GMI12695.1"/>
    </source>
</evidence>
<organism evidence="1 2">
    <name type="scientific">Triparma verrucosa</name>
    <dbReference type="NCBI Taxonomy" id="1606542"/>
    <lineage>
        <taxon>Eukaryota</taxon>
        <taxon>Sar</taxon>
        <taxon>Stramenopiles</taxon>
        <taxon>Ochrophyta</taxon>
        <taxon>Bolidophyceae</taxon>
        <taxon>Parmales</taxon>
        <taxon>Triparmaceae</taxon>
        <taxon>Triparma</taxon>
    </lineage>
</organism>
<protein>
    <submittedName>
        <fullName evidence="1">Uncharacterized protein</fullName>
    </submittedName>
</protein>
<dbReference type="Proteomes" id="UP001165160">
    <property type="component" value="Unassembled WGS sequence"/>
</dbReference>
<gene>
    <name evidence="1" type="ORF">TrVE_jg1664</name>
</gene>
<name>A0A9W7KVD5_9STRA</name>
<accession>A0A9W7KVD5</accession>
<comment type="caution">
    <text evidence="1">The sequence shown here is derived from an EMBL/GenBank/DDBJ whole genome shotgun (WGS) entry which is preliminary data.</text>
</comment>
<evidence type="ECO:0000313" key="2">
    <source>
        <dbReference type="Proteomes" id="UP001165160"/>
    </source>
</evidence>
<reference evidence="2" key="1">
    <citation type="journal article" date="2023" name="Commun. Biol.">
        <title>Genome analysis of Parmales, the sister group of diatoms, reveals the evolutionary specialization of diatoms from phago-mixotrophs to photoautotrophs.</title>
        <authorList>
            <person name="Ban H."/>
            <person name="Sato S."/>
            <person name="Yoshikawa S."/>
            <person name="Yamada K."/>
            <person name="Nakamura Y."/>
            <person name="Ichinomiya M."/>
            <person name="Sato N."/>
            <person name="Blanc-Mathieu R."/>
            <person name="Endo H."/>
            <person name="Kuwata A."/>
            <person name="Ogata H."/>
        </authorList>
    </citation>
    <scope>NUCLEOTIDE SEQUENCE [LARGE SCALE GENOMIC DNA]</scope>
    <source>
        <strain evidence="2">NIES 3699</strain>
    </source>
</reference>
<dbReference type="EMBL" id="BRXX01000451">
    <property type="protein sequence ID" value="GMI12695.1"/>
    <property type="molecule type" value="Genomic_DNA"/>
</dbReference>
<keyword evidence="2" id="KW-1185">Reference proteome</keyword>
<proteinExistence type="predicted"/>
<dbReference type="AlphaFoldDB" id="A0A9W7KVD5"/>